<proteinExistence type="predicted"/>
<name>A0A9X2G9B2_9ACTN</name>
<protein>
    <submittedName>
        <fullName evidence="2">Uncharacterized protein YbdZ (MbtH family)</fullName>
    </submittedName>
</protein>
<dbReference type="GO" id="GO:0005829">
    <property type="term" value="C:cytosol"/>
    <property type="evidence" value="ECO:0007669"/>
    <property type="project" value="TreeGrafter"/>
</dbReference>
<dbReference type="InterPro" id="IPR037407">
    <property type="entry name" value="MLP_fam"/>
</dbReference>
<comment type="caution">
    <text evidence="2">The sequence shown here is derived from an EMBL/GenBank/DDBJ whole genome shotgun (WGS) entry which is preliminary data.</text>
</comment>
<dbReference type="GO" id="GO:0019290">
    <property type="term" value="P:siderophore biosynthetic process"/>
    <property type="evidence" value="ECO:0007669"/>
    <property type="project" value="TreeGrafter"/>
</dbReference>
<dbReference type="Proteomes" id="UP001139648">
    <property type="component" value="Unassembled WGS sequence"/>
</dbReference>
<reference evidence="2" key="1">
    <citation type="submission" date="2022-06" db="EMBL/GenBank/DDBJ databases">
        <title>Sequencing the genomes of 1000 actinobacteria strains.</title>
        <authorList>
            <person name="Klenk H.-P."/>
        </authorList>
    </citation>
    <scope>NUCLEOTIDE SEQUENCE</scope>
    <source>
        <strain evidence="2">DSM 46694</strain>
    </source>
</reference>
<dbReference type="PANTHER" id="PTHR38444">
    <property type="entry name" value="ENTEROBACTIN BIOSYNTHESIS PROTEIN YBDZ"/>
    <property type="match status" value="1"/>
</dbReference>
<organism evidence="2 3">
    <name type="scientific">Nonomuraea thailandensis</name>
    <dbReference type="NCBI Taxonomy" id="1188745"/>
    <lineage>
        <taxon>Bacteria</taxon>
        <taxon>Bacillati</taxon>
        <taxon>Actinomycetota</taxon>
        <taxon>Actinomycetes</taxon>
        <taxon>Streptosporangiales</taxon>
        <taxon>Streptosporangiaceae</taxon>
        <taxon>Nonomuraea</taxon>
    </lineage>
</organism>
<evidence type="ECO:0000313" key="2">
    <source>
        <dbReference type="EMBL" id="MCP2353450.1"/>
    </source>
</evidence>
<dbReference type="InterPro" id="IPR005153">
    <property type="entry name" value="MbtH-like_dom"/>
</dbReference>
<dbReference type="InterPro" id="IPR038020">
    <property type="entry name" value="MbtH-like_sf"/>
</dbReference>
<evidence type="ECO:0000313" key="3">
    <source>
        <dbReference type="Proteomes" id="UP001139648"/>
    </source>
</evidence>
<keyword evidence="3" id="KW-1185">Reference proteome</keyword>
<dbReference type="Pfam" id="PF03621">
    <property type="entry name" value="MbtH"/>
    <property type="match status" value="1"/>
</dbReference>
<gene>
    <name evidence="2" type="ORF">HD597_000470</name>
</gene>
<sequence length="107" mass="12471">MAGGALELPVDCLETCRFSLVADIRIFSEAAFWRVAVTNPFDDEDSEFFVLVNDEEQYSLWPAFIDVPEGWRVIHGAESRQACLEYVEQNWVDMRPRSLREHMDQRT</sequence>
<dbReference type="AlphaFoldDB" id="A0A9X2G9B2"/>
<evidence type="ECO:0000259" key="1">
    <source>
        <dbReference type="SMART" id="SM00923"/>
    </source>
</evidence>
<dbReference type="Gene3D" id="3.90.820.10">
    <property type="entry name" value="Structural Genomics, Unknown Function 30-nov-00 1gh9 Mol_id"/>
    <property type="match status" value="1"/>
</dbReference>
<feature type="domain" description="MbtH-like" evidence="1">
    <location>
        <begin position="39"/>
        <end position="89"/>
    </location>
</feature>
<dbReference type="EMBL" id="JAMZEB010000001">
    <property type="protein sequence ID" value="MCP2353450.1"/>
    <property type="molecule type" value="Genomic_DNA"/>
</dbReference>
<dbReference type="SMART" id="SM00923">
    <property type="entry name" value="MbtH"/>
    <property type="match status" value="1"/>
</dbReference>
<dbReference type="SUPFAM" id="SSF160582">
    <property type="entry name" value="MbtH-like"/>
    <property type="match status" value="1"/>
</dbReference>
<accession>A0A9X2G9B2</accession>
<dbReference type="PANTHER" id="PTHR38444:SF1">
    <property type="entry name" value="ENTEROBACTIN BIOSYNTHESIS PROTEIN YBDZ"/>
    <property type="match status" value="1"/>
</dbReference>